<proteinExistence type="predicted"/>
<dbReference type="AlphaFoldDB" id="A0A2P5DT81"/>
<name>A0A2P5DT81_PARAD</name>
<comment type="caution">
    <text evidence="1">The sequence shown here is derived from an EMBL/GenBank/DDBJ whole genome shotgun (WGS) entry which is preliminary data.</text>
</comment>
<dbReference type="Proteomes" id="UP000237105">
    <property type="component" value="Unassembled WGS sequence"/>
</dbReference>
<organism evidence="1 2">
    <name type="scientific">Parasponia andersonii</name>
    <name type="common">Sponia andersonii</name>
    <dbReference type="NCBI Taxonomy" id="3476"/>
    <lineage>
        <taxon>Eukaryota</taxon>
        <taxon>Viridiplantae</taxon>
        <taxon>Streptophyta</taxon>
        <taxon>Embryophyta</taxon>
        <taxon>Tracheophyta</taxon>
        <taxon>Spermatophyta</taxon>
        <taxon>Magnoliopsida</taxon>
        <taxon>eudicotyledons</taxon>
        <taxon>Gunneridae</taxon>
        <taxon>Pentapetalae</taxon>
        <taxon>rosids</taxon>
        <taxon>fabids</taxon>
        <taxon>Rosales</taxon>
        <taxon>Cannabaceae</taxon>
        <taxon>Parasponia</taxon>
    </lineage>
</organism>
<reference evidence="2" key="1">
    <citation type="submission" date="2016-06" db="EMBL/GenBank/DDBJ databases">
        <title>Parallel loss of symbiosis genes in relatives of nitrogen-fixing non-legume Parasponia.</title>
        <authorList>
            <person name="Van Velzen R."/>
            <person name="Holmer R."/>
            <person name="Bu F."/>
            <person name="Rutten L."/>
            <person name="Van Zeijl A."/>
            <person name="Liu W."/>
            <person name="Santuari L."/>
            <person name="Cao Q."/>
            <person name="Sharma T."/>
            <person name="Shen D."/>
            <person name="Roswanjaya Y."/>
            <person name="Wardhani T."/>
            <person name="Kalhor M.S."/>
            <person name="Jansen J."/>
            <person name="Van den Hoogen J."/>
            <person name="Gungor B."/>
            <person name="Hartog M."/>
            <person name="Hontelez J."/>
            <person name="Verver J."/>
            <person name="Yang W.-C."/>
            <person name="Schijlen E."/>
            <person name="Repin R."/>
            <person name="Schilthuizen M."/>
            <person name="Schranz E."/>
            <person name="Heidstra R."/>
            <person name="Miyata K."/>
            <person name="Fedorova E."/>
            <person name="Kohlen W."/>
            <person name="Bisseling T."/>
            <person name="Smit S."/>
            <person name="Geurts R."/>
        </authorList>
    </citation>
    <scope>NUCLEOTIDE SEQUENCE [LARGE SCALE GENOMIC DNA]</scope>
    <source>
        <strain evidence="2">cv. WU1-14</strain>
    </source>
</reference>
<dbReference type="EMBL" id="JXTB01000018">
    <property type="protein sequence ID" value="PON76503.1"/>
    <property type="molecule type" value="Genomic_DNA"/>
</dbReference>
<evidence type="ECO:0000313" key="2">
    <source>
        <dbReference type="Proteomes" id="UP000237105"/>
    </source>
</evidence>
<keyword evidence="2" id="KW-1185">Reference proteome</keyword>
<protein>
    <submittedName>
        <fullName evidence="1">Uncharacterized protein</fullName>
    </submittedName>
</protein>
<evidence type="ECO:0000313" key="1">
    <source>
        <dbReference type="EMBL" id="PON76503.1"/>
    </source>
</evidence>
<sequence length="52" mass="5846">MAKWAGWPNPSCPKRAWEGKRVSLAQPRILKIELGQARRLARALRQARPGPA</sequence>
<gene>
    <name evidence="1" type="ORF">PanWU01x14_035570</name>
</gene>
<accession>A0A2P5DT81</accession>